<dbReference type="Gene3D" id="3.40.960.10">
    <property type="entry name" value="VSR Endonuclease"/>
    <property type="match status" value="1"/>
</dbReference>
<organism evidence="2 3">
    <name type="scientific">Brevibacterium aurantiacum</name>
    <dbReference type="NCBI Taxonomy" id="273384"/>
    <lineage>
        <taxon>Bacteria</taxon>
        <taxon>Bacillati</taxon>
        <taxon>Actinomycetota</taxon>
        <taxon>Actinomycetes</taxon>
        <taxon>Micrococcales</taxon>
        <taxon>Brevibacteriaceae</taxon>
        <taxon>Brevibacterium</taxon>
    </lineage>
</organism>
<feature type="domain" description="Treble clef zinc finger" evidence="1">
    <location>
        <begin position="403"/>
        <end position="457"/>
    </location>
</feature>
<dbReference type="PANTHER" id="PTHR37317">
    <property type="entry name" value="BLR8090 PROTEIN"/>
    <property type="match status" value="1"/>
</dbReference>
<dbReference type="PATRIC" id="fig|1703.10.peg.992"/>
<feature type="domain" description="Treble clef zinc finger" evidence="1">
    <location>
        <begin position="184"/>
        <end position="238"/>
    </location>
</feature>
<evidence type="ECO:0000313" key="3">
    <source>
        <dbReference type="Proteomes" id="UP000094793"/>
    </source>
</evidence>
<dbReference type="Pfam" id="PF14311">
    <property type="entry name" value="DUF4379"/>
    <property type="match status" value="3"/>
</dbReference>
<accession>A0A1D7W0Z1</accession>
<dbReference type="Proteomes" id="UP000094793">
    <property type="component" value="Chromosome"/>
</dbReference>
<dbReference type="OrthoDB" id="3196679at2"/>
<feature type="domain" description="Treble clef zinc finger" evidence="1">
    <location>
        <begin position="336"/>
        <end position="390"/>
    </location>
</feature>
<dbReference type="AlphaFoldDB" id="A0A1D7W0Z1"/>
<proteinExistence type="predicted"/>
<dbReference type="RefSeq" id="WP_083248672.1">
    <property type="nucleotide sequence ID" value="NZ_CP017150.1"/>
</dbReference>
<reference evidence="3" key="1">
    <citation type="submission" date="2016-09" db="EMBL/GenBank/DDBJ databases">
        <title>Complete Genome Sequence of Brevibacterium linens SMQ-1335.</title>
        <authorList>
            <person name="de Melo A.G."/>
            <person name="Labrie S.J."/>
            <person name="Dumaresq J."/>
            <person name="Roberts R.J."/>
            <person name="Tremblay D.M."/>
            <person name="Moineau S."/>
        </authorList>
    </citation>
    <scope>NUCLEOTIDE SEQUENCE [LARGE SCALE GENOMIC DNA]</scope>
    <source>
        <strain evidence="3">SMQ-1335</strain>
    </source>
</reference>
<protein>
    <recommendedName>
        <fullName evidence="1">Treble clef zinc finger domain-containing protein</fullName>
    </recommendedName>
</protein>
<dbReference type="EMBL" id="CP017150">
    <property type="protein sequence ID" value="AOP52677.1"/>
    <property type="molecule type" value="Genomic_DNA"/>
</dbReference>
<name>A0A1D7W0Z1_BREAU</name>
<dbReference type="InterPro" id="IPR025487">
    <property type="entry name" value="DUF4379"/>
</dbReference>
<gene>
    <name evidence="2" type="ORF">BLSMQ_0965</name>
</gene>
<sequence length="582" mass="66615">MKPRQCQEPDCDELAAWGASKKQAWCQNHAVEKFRAQGLEPLEPIEKRTTFTLTRCLTCGCEAHYRLEYALSHYDPEEKTCRACYWKIWATNAARYRQRSRVDLHQVQALSESNDYEYLGPLTNPSLDNDPHHVRCKHCGRLSAERPGDIGWGCGCQRRSRRTASPAKIKEPKVLFKDSDHDALKWWDYDRNAASSLETATLKATREASWVCPTCGHSFVETVRRMTDMFPRCPQCEQRRMAELRKERNHFKNRTVSQVPELLAAWADESNPEEALVLNNFPLRRFRCPEGHHPRAVPYTYLKHGCPSCRANETRIANQIVADEAPNAFRLDPEMASQWHPTANPKWDVRTISPGSRRQFTWLCAECGHTWMDSPKGRSYASALRCPECRSIFDSLAYHHPDLAAEWSDDNPKTAWQIRPSSTIFIPVWVCATEPSHVFTMSLAARSNGGMCPECSEHGKSRVELAHYQSAQKQFGNASSGRTFTVGSDLTKRKWRIDISVELADGALLIVEYDGSYWHRNKSEVDARKSKALLNAGYRVVRLREYPLEPLPIVDDNYFEISVHSAAPDPDRAMDQISRWLG</sequence>
<dbReference type="PANTHER" id="PTHR37317:SF1">
    <property type="entry name" value="ZINC-RIBBON DOMAIN-CONTAINING PROTEIN-RELATED"/>
    <property type="match status" value="1"/>
</dbReference>
<evidence type="ECO:0000259" key="1">
    <source>
        <dbReference type="Pfam" id="PF14311"/>
    </source>
</evidence>
<dbReference type="KEGG" id="blin:BLSMQ_0965"/>
<evidence type="ECO:0000313" key="2">
    <source>
        <dbReference type="EMBL" id="AOP52677.1"/>
    </source>
</evidence>